<comment type="caution">
    <text evidence="6">The sequence shown here is derived from an EMBL/GenBank/DDBJ whole genome shotgun (WGS) entry which is preliminary data.</text>
</comment>
<sequence>MKMQRGLSAQRSLQQCQANWVNLATFFAWPTDIRKVIHATNTIGSLNGMIRHAIKKRKVFTTDNAVKKVVWLAYGNEQFVVGFGDRLDGLF</sequence>
<dbReference type="Pfam" id="PF00872">
    <property type="entry name" value="Transposase_mut"/>
    <property type="match status" value="1"/>
</dbReference>
<organism evidence="6 7">
    <name type="scientific">Erwinia tracheiphila</name>
    <dbReference type="NCBI Taxonomy" id="65700"/>
    <lineage>
        <taxon>Bacteria</taxon>
        <taxon>Pseudomonadati</taxon>
        <taxon>Pseudomonadota</taxon>
        <taxon>Gammaproteobacteria</taxon>
        <taxon>Enterobacterales</taxon>
        <taxon>Erwiniaceae</taxon>
        <taxon>Erwinia</taxon>
    </lineage>
</organism>
<dbReference type="STRING" id="65700.SY86_13060"/>
<dbReference type="Proteomes" id="UP000033924">
    <property type="component" value="Unassembled WGS sequence"/>
</dbReference>
<dbReference type="EMBL" id="JXNU01000003">
    <property type="protein sequence ID" value="KKF36149.1"/>
    <property type="molecule type" value="Genomic_DNA"/>
</dbReference>
<dbReference type="AlphaFoldDB" id="A0A0M2KB16"/>
<keyword evidence="5" id="KW-0233">DNA recombination</keyword>
<protein>
    <submittedName>
        <fullName evidence="6">Uncharacterized protein</fullName>
    </submittedName>
</protein>
<accession>A0A0M2KB16</accession>
<evidence type="ECO:0000313" key="7">
    <source>
        <dbReference type="Proteomes" id="UP000033924"/>
    </source>
</evidence>
<evidence type="ECO:0000256" key="4">
    <source>
        <dbReference type="ARBA" id="ARBA00023125"/>
    </source>
</evidence>
<evidence type="ECO:0000256" key="1">
    <source>
        <dbReference type="ARBA" id="ARBA00002190"/>
    </source>
</evidence>
<dbReference type="GO" id="GO:0004803">
    <property type="term" value="F:transposase activity"/>
    <property type="evidence" value="ECO:0007669"/>
    <property type="project" value="InterPro"/>
</dbReference>
<proteinExistence type="inferred from homology"/>
<evidence type="ECO:0000256" key="5">
    <source>
        <dbReference type="ARBA" id="ARBA00023172"/>
    </source>
</evidence>
<name>A0A0M2KB16_9GAMM</name>
<evidence type="ECO:0000256" key="3">
    <source>
        <dbReference type="ARBA" id="ARBA00022578"/>
    </source>
</evidence>
<dbReference type="InterPro" id="IPR001207">
    <property type="entry name" value="Transposase_mutator"/>
</dbReference>
<comment type="function">
    <text evidence="1">Required for the transposition of the insertion element.</text>
</comment>
<keyword evidence="3" id="KW-0815">Transposition</keyword>
<dbReference type="PATRIC" id="fig|65700.7.peg.3284"/>
<keyword evidence="7" id="KW-1185">Reference proteome</keyword>
<comment type="similarity">
    <text evidence="2">Belongs to the transposase mutator family.</text>
</comment>
<evidence type="ECO:0000256" key="2">
    <source>
        <dbReference type="ARBA" id="ARBA00010961"/>
    </source>
</evidence>
<gene>
    <name evidence="6" type="ORF">SY86_13060</name>
</gene>
<reference evidence="6 7" key="1">
    <citation type="submission" date="2015-01" db="EMBL/GenBank/DDBJ databases">
        <title>Erwinia tracheiphila.</title>
        <authorList>
            <person name="Shapiro L.R."/>
        </authorList>
    </citation>
    <scope>NUCLEOTIDE SEQUENCE [LARGE SCALE GENOMIC DNA]</scope>
    <source>
        <strain evidence="6 7">BuffGH</strain>
    </source>
</reference>
<dbReference type="GO" id="GO:0003677">
    <property type="term" value="F:DNA binding"/>
    <property type="evidence" value="ECO:0007669"/>
    <property type="project" value="UniProtKB-KW"/>
</dbReference>
<evidence type="ECO:0000313" key="6">
    <source>
        <dbReference type="EMBL" id="KKF36149.1"/>
    </source>
</evidence>
<keyword evidence="4" id="KW-0238">DNA-binding</keyword>
<dbReference type="GO" id="GO:0006313">
    <property type="term" value="P:DNA transposition"/>
    <property type="evidence" value="ECO:0007669"/>
    <property type="project" value="InterPro"/>
</dbReference>